<dbReference type="EMBL" id="JAAGME010000260">
    <property type="protein sequence ID" value="NEB66753.1"/>
    <property type="molecule type" value="Genomic_DNA"/>
</dbReference>
<reference evidence="2 3" key="1">
    <citation type="submission" date="2020-01" db="EMBL/GenBank/DDBJ databases">
        <title>Insect and environment-associated Actinomycetes.</title>
        <authorList>
            <person name="Currrie C."/>
            <person name="Chevrette M."/>
            <person name="Carlson C."/>
            <person name="Stubbendieck R."/>
            <person name="Wendt-Pienkowski E."/>
        </authorList>
    </citation>
    <scope>NUCLEOTIDE SEQUENCE [LARGE SCALE GENOMIC DNA]</scope>
    <source>
        <strain evidence="2 3">SID14438</strain>
    </source>
</reference>
<proteinExistence type="predicted"/>
<name>A0A6N9V265_STRMI</name>
<dbReference type="InterPro" id="IPR023213">
    <property type="entry name" value="CAT-like_dom_sf"/>
</dbReference>
<dbReference type="Proteomes" id="UP000471648">
    <property type="component" value="Unassembled WGS sequence"/>
</dbReference>
<feature type="non-terminal residue" evidence="2">
    <location>
        <position position="1"/>
    </location>
</feature>
<sequence>TPDGPRAVRNGAADGTPVHRVDVSGEADPAAAAEEWIRRDLATPVDIETGPLFSHALLTLAPDRVIWFLRAHHILLDGYSYKLVARRVADTYTALAAGEEPAPAGFEPSDRLASEEAAYLASDRHTRDRA</sequence>
<accession>A0A6N9V265</accession>
<dbReference type="InterPro" id="IPR001242">
    <property type="entry name" value="Condensation_dom"/>
</dbReference>
<evidence type="ECO:0000313" key="3">
    <source>
        <dbReference type="Proteomes" id="UP000471648"/>
    </source>
</evidence>
<comment type="caution">
    <text evidence="2">The sequence shown here is derived from an EMBL/GenBank/DDBJ whole genome shotgun (WGS) entry which is preliminary data.</text>
</comment>
<dbReference type="GO" id="GO:0003824">
    <property type="term" value="F:catalytic activity"/>
    <property type="evidence" value="ECO:0007669"/>
    <property type="project" value="InterPro"/>
</dbReference>
<dbReference type="AlphaFoldDB" id="A0A6N9V265"/>
<feature type="non-terminal residue" evidence="2">
    <location>
        <position position="130"/>
    </location>
</feature>
<organism evidence="2 3">
    <name type="scientific">Streptomyces microflavus</name>
    <name type="common">Streptomyces lipmanii</name>
    <dbReference type="NCBI Taxonomy" id="1919"/>
    <lineage>
        <taxon>Bacteria</taxon>
        <taxon>Bacillati</taxon>
        <taxon>Actinomycetota</taxon>
        <taxon>Actinomycetes</taxon>
        <taxon>Kitasatosporales</taxon>
        <taxon>Streptomycetaceae</taxon>
        <taxon>Streptomyces</taxon>
    </lineage>
</organism>
<dbReference type="GO" id="GO:0008610">
    <property type="term" value="P:lipid biosynthetic process"/>
    <property type="evidence" value="ECO:0007669"/>
    <property type="project" value="UniProtKB-ARBA"/>
</dbReference>
<dbReference type="SUPFAM" id="SSF52777">
    <property type="entry name" value="CoA-dependent acyltransferases"/>
    <property type="match status" value="1"/>
</dbReference>
<dbReference type="Pfam" id="PF00668">
    <property type="entry name" value="Condensation"/>
    <property type="match status" value="1"/>
</dbReference>
<evidence type="ECO:0000313" key="2">
    <source>
        <dbReference type="EMBL" id="NEB66753.1"/>
    </source>
</evidence>
<gene>
    <name evidence="2" type="ORF">G3I39_06730</name>
</gene>
<protein>
    <submittedName>
        <fullName evidence="2">Non-ribosomal peptide synthetase</fullName>
    </submittedName>
</protein>
<feature type="domain" description="Condensation" evidence="1">
    <location>
        <begin position="17"/>
        <end position="129"/>
    </location>
</feature>
<dbReference type="Gene3D" id="3.30.559.10">
    <property type="entry name" value="Chloramphenicol acetyltransferase-like domain"/>
    <property type="match status" value="1"/>
</dbReference>
<evidence type="ECO:0000259" key="1">
    <source>
        <dbReference type="Pfam" id="PF00668"/>
    </source>
</evidence>